<keyword evidence="2" id="KW-1003">Cell membrane</keyword>
<evidence type="ECO:0000256" key="4">
    <source>
        <dbReference type="ARBA" id="ARBA00022989"/>
    </source>
</evidence>
<name>A0ABN7RND4_THEXY</name>
<dbReference type="EMBL" id="CAJRAY010000024">
    <property type="protein sequence ID" value="CAG5081906.1"/>
    <property type="molecule type" value="Genomic_DNA"/>
</dbReference>
<sequence>MRLMQLITRSLREWIHPLAALLLGLAAGAVAILAVGGSVAETYAEMWKGAFGSFYYAMNTLARATPIMLIGLGVALAFRAGFFNLGAEGQLLLGALAAAVTALYLPAPPEMRMIAALAAGIVAGGAWSLFAGWLDLRFRMNLLITTLLLNYIAVYLASYFVSFPLKDTSGSAAINQTNMLDRAVWLPKLFKGMSVHAGFIIAAAAAVVLFLFLRHTIAGYHLRMHGSNPLFAIYGGVRRGRLMMAAMLASGGFAGLAGAVEVLGTQYRYIDNALTAPGYAWSGIMAALLAGSHPLGTAAAAILLAALQTGGMGVERNTEVPLEIASVIQAAIILFISARFTYAFFKRRKARSSDGPAV</sequence>
<evidence type="ECO:0000256" key="6">
    <source>
        <dbReference type="SAM" id="Phobius"/>
    </source>
</evidence>
<feature type="transmembrane region" description="Helical" evidence="6">
    <location>
        <begin position="284"/>
        <end position="307"/>
    </location>
</feature>
<evidence type="ECO:0000256" key="1">
    <source>
        <dbReference type="ARBA" id="ARBA00004651"/>
    </source>
</evidence>
<dbReference type="Pfam" id="PF02653">
    <property type="entry name" value="BPD_transp_2"/>
    <property type="match status" value="1"/>
</dbReference>
<evidence type="ECO:0000313" key="8">
    <source>
        <dbReference type="Proteomes" id="UP000681526"/>
    </source>
</evidence>
<keyword evidence="5 6" id="KW-0472">Membrane</keyword>
<dbReference type="CDD" id="cd06580">
    <property type="entry name" value="TM_PBP1_transp_TpRbsC_like"/>
    <property type="match status" value="1"/>
</dbReference>
<dbReference type="InterPro" id="IPR001851">
    <property type="entry name" value="ABC_transp_permease"/>
</dbReference>
<feature type="transmembrane region" description="Helical" evidence="6">
    <location>
        <begin position="141"/>
        <end position="161"/>
    </location>
</feature>
<dbReference type="PANTHER" id="PTHR47089">
    <property type="entry name" value="ABC TRANSPORTER, PERMEASE PROTEIN"/>
    <property type="match status" value="1"/>
</dbReference>
<evidence type="ECO:0000313" key="7">
    <source>
        <dbReference type="EMBL" id="CAG5081906.1"/>
    </source>
</evidence>
<dbReference type="PANTHER" id="PTHR47089:SF1">
    <property type="entry name" value="GUANOSINE ABC TRANSPORTER PERMEASE PROTEIN NUPP"/>
    <property type="match status" value="1"/>
</dbReference>
<reference evidence="7 8" key="1">
    <citation type="submission" date="2021-04" db="EMBL/GenBank/DDBJ databases">
        <authorList>
            <person name="Rakotoarivonina H."/>
        </authorList>
    </citation>
    <scope>NUCLEOTIDE SEQUENCE [LARGE SCALE GENOMIC DNA]</scope>
    <source>
        <strain evidence="7 8">XE</strain>
    </source>
</reference>
<evidence type="ECO:0000256" key="2">
    <source>
        <dbReference type="ARBA" id="ARBA00022475"/>
    </source>
</evidence>
<comment type="subcellular location">
    <subcellularLocation>
        <location evidence="1">Cell membrane</location>
        <topology evidence="1">Multi-pass membrane protein</topology>
    </subcellularLocation>
</comment>
<keyword evidence="8" id="KW-1185">Reference proteome</keyword>
<feature type="transmembrane region" description="Helical" evidence="6">
    <location>
        <begin position="113"/>
        <end position="134"/>
    </location>
</feature>
<keyword evidence="4 6" id="KW-1133">Transmembrane helix</keyword>
<protein>
    <submittedName>
        <fullName evidence="7">ABC transporter permease protein,YufP</fullName>
    </submittedName>
</protein>
<feature type="transmembrane region" description="Helical" evidence="6">
    <location>
        <begin position="90"/>
        <end position="107"/>
    </location>
</feature>
<gene>
    <name evidence="7" type="primary">txxe 1446-yufP</name>
    <name evidence="7" type="ORF">TXXE_05600</name>
</gene>
<keyword evidence="3 6" id="KW-0812">Transmembrane</keyword>
<feature type="transmembrane region" description="Helical" evidence="6">
    <location>
        <begin position="327"/>
        <end position="345"/>
    </location>
</feature>
<organism evidence="7 8">
    <name type="scientific">Thermobacillus xylanilyticus</name>
    <dbReference type="NCBI Taxonomy" id="76633"/>
    <lineage>
        <taxon>Bacteria</taxon>
        <taxon>Bacillati</taxon>
        <taxon>Bacillota</taxon>
        <taxon>Bacilli</taxon>
        <taxon>Bacillales</taxon>
        <taxon>Paenibacillaceae</taxon>
        <taxon>Thermobacillus</taxon>
    </lineage>
</organism>
<feature type="transmembrane region" description="Helical" evidence="6">
    <location>
        <begin position="56"/>
        <end position="78"/>
    </location>
</feature>
<proteinExistence type="predicted"/>
<feature type="transmembrane region" description="Helical" evidence="6">
    <location>
        <begin position="193"/>
        <end position="213"/>
    </location>
</feature>
<dbReference type="Proteomes" id="UP000681526">
    <property type="component" value="Unassembled WGS sequence"/>
</dbReference>
<evidence type="ECO:0000256" key="5">
    <source>
        <dbReference type="ARBA" id="ARBA00023136"/>
    </source>
</evidence>
<comment type="caution">
    <text evidence="7">The sequence shown here is derived from an EMBL/GenBank/DDBJ whole genome shotgun (WGS) entry which is preliminary data.</text>
</comment>
<evidence type="ECO:0000256" key="3">
    <source>
        <dbReference type="ARBA" id="ARBA00022692"/>
    </source>
</evidence>
<feature type="transmembrane region" description="Helical" evidence="6">
    <location>
        <begin position="243"/>
        <end position="263"/>
    </location>
</feature>
<accession>A0ABN7RND4</accession>